<keyword evidence="1" id="KW-1133">Transmembrane helix</keyword>
<feature type="non-terminal residue" evidence="2">
    <location>
        <position position="142"/>
    </location>
</feature>
<reference evidence="3" key="1">
    <citation type="submission" date="2017-09" db="EMBL/GenBank/DDBJ databases">
        <title>Depth-based differentiation of microbial function through sediment-hosted aquifers and enrichment of novel symbionts in the deep terrestrial subsurface.</title>
        <authorList>
            <person name="Probst A.J."/>
            <person name="Ladd B."/>
            <person name="Jarett J.K."/>
            <person name="Geller-Mcgrath D.E."/>
            <person name="Sieber C.M.K."/>
            <person name="Emerson J.B."/>
            <person name="Anantharaman K."/>
            <person name="Thomas B.C."/>
            <person name="Malmstrom R."/>
            <person name="Stieglmeier M."/>
            <person name="Klingl A."/>
            <person name="Woyke T."/>
            <person name="Ryan C.M."/>
            <person name="Banfield J.F."/>
        </authorList>
    </citation>
    <scope>NUCLEOTIDE SEQUENCE [LARGE SCALE GENOMIC DNA]</scope>
</reference>
<protein>
    <recommendedName>
        <fullName evidence="4">DUF2269 domain-containing protein</fullName>
    </recommendedName>
</protein>
<organism evidence="2 3">
    <name type="scientific">Candidatus Harrisonbacteria bacterium CG10_big_fil_rev_8_21_14_0_10_42_17</name>
    <dbReference type="NCBI Taxonomy" id="1974584"/>
    <lineage>
        <taxon>Bacteria</taxon>
        <taxon>Candidatus Harrisoniibacteriota</taxon>
    </lineage>
</organism>
<feature type="transmembrane region" description="Helical" evidence="1">
    <location>
        <begin position="44"/>
        <end position="69"/>
    </location>
</feature>
<accession>A0A2M6WI99</accession>
<evidence type="ECO:0000313" key="2">
    <source>
        <dbReference type="EMBL" id="PIT92521.1"/>
    </source>
</evidence>
<feature type="transmembrane region" description="Helical" evidence="1">
    <location>
        <begin position="105"/>
        <end position="125"/>
    </location>
</feature>
<keyword evidence="1" id="KW-0472">Membrane</keyword>
<evidence type="ECO:0000313" key="3">
    <source>
        <dbReference type="Proteomes" id="UP000228635"/>
    </source>
</evidence>
<evidence type="ECO:0008006" key="4">
    <source>
        <dbReference type="Google" id="ProtNLM"/>
    </source>
</evidence>
<keyword evidence="1" id="KW-0812">Transmembrane</keyword>
<comment type="caution">
    <text evidence="2">The sequence shown here is derived from an EMBL/GenBank/DDBJ whole genome shotgun (WGS) entry which is preliminary data.</text>
</comment>
<name>A0A2M6WI99_9BACT</name>
<sequence length="142" mass="15822">MLVIAHVAGAILGVGGATIAEVNIVRALKDGKVDVSEKHLMHGTYLVILVGTLIVLLSGVALVWWIYFAEGRVWPLESAKIWVKDVMLLVIVFNAWFLTKRWIPLWLGSALSFTSWWGATVLGLWRTPYSFWELIAGYVVAI</sequence>
<gene>
    <name evidence="2" type="ORF">COU08_02050</name>
</gene>
<proteinExistence type="predicted"/>
<dbReference type="AlphaFoldDB" id="A0A2M6WI99"/>
<dbReference type="Proteomes" id="UP000228635">
    <property type="component" value="Unassembled WGS sequence"/>
</dbReference>
<evidence type="ECO:0000256" key="1">
    <source>
        <dbReference type="SAM" id="Phobius"/>
    </source>
</evidence>
<feature type="transmembrane region" description="Helical" evidence="1">
    <location>
        <begin position="81"/>
        <end position="99"/>
    </location>
</feature>
<dbReference type="EMBL" id="PFBA01000017">
    <property type="protein sequence ID" value="PIT92521.1"/>
    <property type="molecule type" value="Genomic_DNA"/>
</dbReference>